<protein>
    <recommendedName>
        <fullName evidence="3">SGNH hydrolase-type esterase domain-containing protein</fullName>
    </recommendedName>
</protein>
<dbReference type="AlphaFoldDB" id="A0A6C0ECW3"/>
<evidence type="ECO:0008006" key="3">
    <source>
        <dbReference type="Google" id="ProtNLM"/>
    </source>
</evidence>
<proteinExistence type="predicted"/>
<feature type="transmembrane region" description="Helical" evidence="1">
    <location>
        <begin position="280"/>
        <end position="307"/>
    </location>
</feature>
<dbReference type="Gene3D" id="3.40.50.1110">
    <property type="entry name" value="SGNH hydrolase"/>
    <property type="match status" value="1"/>
</dbReference>
<organism evidence="2">
    <name type="scientific">viral metagenome</name>
    <dbReference type="NCBI Taxonomy" id="1070528"/>
    <lineage>
        <taxon>unclassified sequences</taxon>
        <taxon>metagenomes</taxon>
        <taxon>organismal metagenomes</taxon>
    </lineage>
</organism>
<name>A0A6C0ECW3_9ZZZZ</name>
<keyword evidence="1" id="KW-0812">Transmembrane</keyword>
<evidence type="ECO:0000256" key="1">
    <source>
        <dbReference type="SAM" id="Phobius"/>
    </source>
</evidence>
<accession>A0A6C0ECW3</accession>
<evidence type="ECO:0000313" key="2">
    <source>
        <dbReference type="EMBL" id="QHT25205.1"/>
    </source>
</evidence>
<dbReference type="EMBL" id="MN739759">
    <property type="protein sequence ID" value="QHT25205.1"/>
    <property type="molecule type" value="Genomic_DNA"/>
</dbReference>
<keyword evidence="1" id="KW-1133">Transmembrane helix</keyword>
<keyword evidence="1" id="KW-0472">Membrane</keyword>
<reference evidence="2" key="1">
    <citation type="journal article" date="2020" name="Nature">
        <title>Giant virus diversity and host interactions through global metagenomics.</title>
        <authorList>
            <person name="Schulz F."/>
            <person name="Roux S."/>
            <person name="Paez-Espino D."/>
            <person name="Jungbluth S."/>
            <person name="Walsh D.A."/>
            <person name="Denef V.J."/>
            <person name="McMahon K.D."/>
            <person name="Konstantinidis K.T."/>
            <person name="Eloe-Fadrosh E.A."/>
            <person name="Kyrpides N.C."/>
            <person name="Woyke T."/>
        </authorList>
    </citation>
    <scope>NUCLEOTIDE SEQUENCE</scope>
    <source>
        <strain evidence="2">GVMAG-M-3300023179-150</strain>
    </source>
</reference>
<dbReference type="InterPro" id="IPR036514">
    <property type="entry name" value="SGNH_hydro_sf"/>
</dbReference>
<sequence>MSKTTFLILLFIFAIGNCNNTTCAVSNDTYIIILGDYTSTNHAQMNLYQPPTNPRVHFLNLTSWTWEISNQTLPSLQGNDASPWFYFGQELASTIKTNNNIYISVLAFDSAGVNDFSRINNTKAKWSLLNKTISLIPQNISVDVLWMVGENDADYSNNYMPCYYLSHNCYSEGLTNLINWSPQCYSWGISLTSYSPYHTVSYQDFIRKEQAKVVTSFNNPERVWIGPDTDQLCRKNRYDDRYFNINGTNILVNQWLQMRNNKSNIVTPSDFYCDYYIFNIYHITFVIVLLFTIIITIGVIIFCLSLLQKYFANRHRNTVYTPLKKNNYIYIDAD</sequence>